<evidence type="ECO:0000313" key="3">
    <source>
        <dbReference type="Proteomes" id="UP001417504"/>
    </source>
</evidence>
<feature type="region of interest" description="Disordered" evidence="1">
    <location>
        <begin position="1"/>
        <end position="81"/>
    </location>
</feature>
<gene>
    <name evidence="2" type="ORF">Sjap_016983</name>
</gene>
<evidence type="ECO:0000313" key="2">
    <source>
        <dbReference type="EMBL" id="KAK9108923.1"/>
    </source>
</evidence>
<sequence length="81" mass="9155">MLTEMADNELGGESFEQTERGGRGLRGRPVRALSGQNEEREGDEWTGLRTDRASRTRKEEGGSDLSLELRRMRVEDKDEAS</sequence>
<dbReference type="AlphaFoldDB" id="A0AAP0NIV6"/>
<protein>
    <submittedName>
        <fullName evidence="2">Uncharacterized protein</fullName>
    </submittedName>
</protein>
<proteinExistence type="predicted"/>
<feature type="compositionally biased region" description="Basic and acidic residues" evidence="1">
    <location>
        <begin position="49"/>
        <end position="81"/>
    </location>
</feature>
<accession>A0AAP0NIV6</accession>
<comment type="caution">
    <text evidence="2">The sequence shown here is derived from an EMBL/GenBank/DDBJ whole genome shotgun (WGS) entry which is preliminary data.</text>
</comment>
<dbReference type="EMBL" id="JBBNAE010000007">
    <property type="protein sequence ID" value="KAK9108923.1"/>
    <property type="molecule type" value="Genomic_DNA"/>
</dbReference>
<organism evidence="2 3">
    <name type="scientific">Stephania japonica</name>
    <dbReference type="NCBI Taxonomy" id="461633"/>
    <lineage>
        <taxon>Eukaryota</taxon>
        <taxon>Viridiplantae</taxon>
        <taxon>Streptophyta</taxon>
        <taxon>Embryophyta</taxon>
        <taxon>Tracheophyta</taxon>
        <taxon>Spermatophyta</taxon>
        <taxon>Magnoliopsida</taxon>
        <taxon>Ranunculales</taxon>
        <taxon>Menispermaceae</taxon>
        <taxon>Menispermoideae</taxon>
        <taxon>Cissampelideae</taxon>
        <taxon>Stephania</taxon>
    </lineage>
</organism>
<evidence type="ECO:0000256" key="1">
    <source>
        <dbReference type="SAM" id="MobiDB-lite"/>
    </source>
</evidence>
<name>A0AAP0NIV6_9MAGN</name>
<reference evidence="2 3" key="1">
    <citation type="submission" date="2024-01" db="EMBL/GenBank/DDBJ databases">
        <title>Genome assemblies of Stephania.</title>
        <authorList>
            <person name="Yang L."/>
        </authorList>
    </citation>
    <scope>NUCLEOTIDE SEQUENCE [LARGE SCALE GENOMIC DNA]</scope>
    <source>
        <strain evidence="2">QJT</strain>
        <tissue evidence="2">Leaf</tissue>
    </source>
</reference>
<dbReference type="Proteomes" id="UP001417504">
    <property type="component" value="Unassembled WGS sequence"/>
</dbReference>
<keyword evidence="3" id="KW-1185">Reference proteome</keyword>